<feature type="transmembrane region" description="Helical" evidence="12">
    <location>
        <begin position="271"/>
        <end position="291"/>
    </location>
</feature>
<evidence type="ECO:0000256" key="2">
    <source>
        <dbReference type="ARBA" id="ARBA00022448"/>
    </source>
</evidence>
<dbReference type="GO" id="GO:0005789">
    <property type="term" value="C:endoplasmic reticulum membrane"/>
    <property type="evidence" value="ECO:0007669"/>
    <property type="project" value="UniProtKB-SubCell"/>
</dbReference>
<sequence>MSSQVKAQDHAVGAPSTGADDAPQPDSLANVTQKDAAEANALEAKLQSNEDAGARVMNFDEDATPEQKAAQAKAAKDKIKPKGAAAQQKADTGMGLASDLGKAKHTSSTIRLDDIDRTSKQEGQKGDGTGPKAGATSVSVPPDAITGHTGAARAMLGDKPPLKAGEEEEVKPAWENSMVSKYVPEDYLGRFWFDGAAVLLAVLTTYFLTRFGGGIFAMLIVGAFFTTYYNASSRRTRQRIRDDIAREMAKNKMLDENESVMWMNSALARFWAIYEPVLSATIISTVDAILVQNCPSFLDSIRLTTFTLGTKAPKVDFVRTIATKTEEEICMDWKFSFTPNDTQDLTVRQAAAKINPKIVLTVRVGRGFVGAGLPILVEDISFVGHVRLRMQLMSNFPHVQLVDVSMMTPPEFDYVLKPVGGDTFGFDIGNIPGLNGFIREQVHANLGPMLYYPNVLTINLEELMSGTPLDTASGVVQVSVWSARNLKGVKLGGGSPDPYVAVTIDDKEVLAKTKHKSSTTSPSFKETKFILVKEQDVMNGFLVLPVMDYNDHRPDSKLGSASFQLKSLESQPEQENISSPVILNGKERGQLEYSLSYYPVIKPEMDADGKPQPLPETRSGVVRLTVHQAKELPKRSGLVGGDVNPRARILLNGSKIKETATLKRTLSPIWEIHTEFLVTERRRAVIGVQVIDDHGVGKDPVISYLSVKLDDLLTARERQQDWYPLTKEGRLRMSAEWKPVQMAGSVNGGAAWSPPIGAVKVWAQSAKDLKNVELGGKSDPYVRLVTRGIQQDASVVRNNNLNPDWDEYLYSTVHSLKDRILVEVMDYENSGTPRSLGSVELQAKDFASETGNPEKPYHSTGRQTHKDKLHLGRGAYKGEINFVVEFLPAENIMVSDFAGVGNEVADKAGDIFDEPEIEEDDVEADAGAKKAMTNANVSLGEEGKPEKANGLTRQSSKLGNGTKAHKGSVDSDRASIKTVDTAKTSNTVDEARAHGKQMSVEEILKCQSGIIAFNLLEGNIAKKNARLEVLFDDGYWPSYTTEPSRTQGHATIDEVGEHVVKELDWSKMMLKLRTGKRDEDVFAEFQGNTKDVLERSLNKVGEFTLASDAGTHRSTIKMECRYIPCDVRLQAVESINNQGFLRVDLLSAKNLRAADRGLLGASKSSDPYVAFMLNGERIFKSKTIKKTLNPDWGGENLGEVEVLSRVHAQAMLEIYDWDQVGQADHLGECAVDLTELEPFESTTKTLPIVGKGAGENGTITFRMVFRPEFVSSLRGRKGTSLNLGRTFVGGVTGVGKVGVAGVQGVGKVGVAGVKGVGHVGAGVGKGAFGVAGAAGHGVGSVGRGVLGTVRGRRASASADKNAQAQEQILASQGEDAVPPLPNSGNASELPALPGGVAGGSPSHFRSASNASRDDVSMAGGDGTPSKKKRGFNPFHRSHKNKETSANGNDGGSIRG</sequence>
<evidence type="ECO:0000256" key="12">
    <source>
        <dbReference type="SAM" id="Phobius"/>
    </source>
</evidence>
<keyword evidence="4 12" id="KW-0812">Transmembrane</keyword>
<keyword evidence="2" id="KW-0813">Transport</keyword>
<feature type="domain" description="C2" evidence="13">
    <location>
        <begin position="727"/>
        <end position="857"/>
    </location>
</feature>
<evidence type="ECO:0000256" key="8">
    <source>
        <dbReference type="ARBA" id="ARBA00023055"/>
    </source>
</evidence>
<dbReference type="GO" id="GO:0071944">
    <property type="term" value="C:cell periphery"/>
    <property type="evidence" value="ECO:0007669"/>
    <property type="project" value="UniProtKB-ARBA"/>
</dbReference>
<dbReference type="SUPFAM" id="SSF49562">
    <property type="entry name" value="C2 domain (Calcium/lipid-binding domain, CaLB)"/>
    <property type="match status" value="4"/>
</dbReference>
<keyword evidence="8" id="KW-0445">Lipid transport</keyword>
<dbReference type="Pfam" id="PF00168">
    <property type="entry name" value="C2"/>
    <property type="match status" value="4"/>
</dbReference>
<dbReference type="PIRSF" id="PIRSF037232">
    <property type="entry name" value="Tricalbin"/>
    <property type="match status" value="1"/>
</dbReference>
<feature type="compositionally biased region" description="Basic and acidic residues" evidence="11">
    <location>
        <begin position="111"/>
        <end position="125"/>
    </location>
</feature>
<keyword evidence="3" id="KW-0597">Phosphoprotein</keyword>
<dbReference type="CDD" id="cd04045">
    <property type="entry name" value="C2C_Tricalbin-like"/>
    <property type="match status" value="1"/>
</dbReference>
<organism evidence="15 16">
    <name type="scientific">Jaminaea rosea</name>
    <dbReference type="NCBI Taxonomy" id="1569628"/>
    <lineage>
        <taxon>Eukaryota</taxon>
        <taxon>Fungi</taxon>
        <taxon>Dikarya</taxon>
        <taxon>Basidiomycota</taxon>
        <taxon>Ustilaginomycotina</taxon>
        <taxon>Exobasidiomycetes</taxon>
        <taxon>Microstromatales</taxon>
        <taxon>Microstromatales incertae sedis</taxon>
        <taxon>Jaminaea</taxon>
    </lineage>
</organism>
<feature type="region of interest" description="Disordered" evidence="11">
    <location>
        <begin position="1"/>
        <end position="148"/>
    </location>
</feature>
<dbReference type="CDD" id="cd04052">
    <property type="entry name" value="C2B_Tricalbin-like"/>
    <property type="match status" value="1"/>
</dbReference>
<dbReference type="CDD" id="cd04040">
    <property type="entry name" value="C2D_Tricalbin-like"/>
    <property type="match status" value="1"/>
</dbReference>
<evidence type="ECO:0000259" key="13">
    <source>
        <dbReference type="PROSITE" id="PS50004"/>
    </source>
</evidence>
<evidence type="ECO:0000259" key="14">
    <source>
        <dbReference type="PROSITE" id="PS51847"/>
    </source>
</evidence>
<dbReference type="InterPro" id="IPR035892">
    <property type="entry name" value="C2_domain_sf"/>
</dbReference>
<evidence type="ECO:0000313" key="15">
    <source>
        <dbReference type="EMBL" id="PWN27432.1"/>
    </source>
</evidence>
<dbReference type="InterPro" id="IPR052455">
    <property type="entry name" value="Tricalbin_domain"/>
</dbReference>
<protein>
    <recommendedName>
        <fullName evidence="17">Tricalbin</fullName>
    </recommendedName>
</protein>
<evidence type="ECO:0000256" key="11">
    <source>
        <dbReference type="SAM" id="MobiDB-lite"/>
    </source>
</evidence>
<dbReference type="PANTHER" id="PTHR46980:SF2">
    <property type="entry name" value="TRICALBIN-1-RELATED"/>
    <property type="match status" value="1"/>
</dbReference>
<reference evidence="15 16" key="1">
    <citation type="journal article" date="2018" name="Mol. Biol. Evol.">
        <title>Broad Genomic Sampling Reveals a Smut Pathogenic Ancestry of the Fungal Clade Ustilaginomycotina.</title>
        <authorList>
            <person name="Kijpornyongpan T."/>
            <person name="Mondo S.J."/>
            <person name="Barry K."/>
            <person name="Sandor L."/>
            <person name="Lee J."/>
            <person name="Lipzen A."/>
            <person name="Pangilinan J."/>
            <person name="LaButti K."/>
            <person name="Hainaut M."/>
            <person name="Henrissat B."/>
            <person name="Grigoriev I.V."/>
            <person name="Spatafora J.W."/>
            <person name="Aime M.C."/>
        </authorList>
    </citation>
    <scope>NUCLEOTIDE SEQUENCE [LARGE SCALE GENOMIC DNA]</scope>
    <source>
        <strain evidence="15 16">MCA 5214</strain>
    </source>
</reference>
<dbReference type="EMBL" id="KZ819668">
    <property type="protein sequence ID" value="PWN27432.1"/>
    <property type="molecule type" value="Genomic_DNA"/>
</dbReference>
<keyword evidence="10 12" id="KW-0472">Membrane</keyword>
<dbReference type="Pfam" id="PF25669">
    <property type="entry name" value="SMP_MUG190-like"/>
    <property type="match status" value="1"/>
</dbReference>
<evidence type="ECO:0000256" key="1">
    <source>
        <dbReference type="ARBA" id="ARBA00004586"/>
    </source>
</evidence>
<feature type="region of interest" description="Disordered" evidence="11">
    <location>
        <begin position="937"/>
        <end position="974"/>
    </location>
</feature>
<accession>A0A316UQ45</accession>
<dbReference type="Gene3D" id="2.60.40.150">
    <property type="entry name" value="C2 domain"/>
    <property type="match status" value="4"/>
</dbReference>
<evidence type="ECO:0000256" key="4">
    <source>
        <dbReference type="ARBA" id="ARBA00022692"/>
    </source>
</evidence>
<evidence type="ECO:0000256" key="7">
    <source>
        <dbReference type="ARBA" id="ARBA00022989"/>
    </source>
</evidence>
<keyword evidence="5" id="KW-0677">Repeat</keyword>
<feature type="domain" description="SMP-LTD" evidence="14">
    <location>
        <begin position="256"/>
        <end position="461"/>
    </location>
</feature>
<dbReference type="SMART" id="SM00239">
    <property type="entry name" value="C2"/>
    <property type="match status" value="4"/>
</dbReference>
<evidence type="ECO:0000256" key="10">
    <source>
        <dbReference type="ARBA" id="ARBA00023136"/>
    </source>
</evidence>
<feature type="domain" description="C2" evidence="13">
    <location>
        <begin position="603"/>
        <end position="723"/>
    </location>
</feature>
<keyword evidence="9" id="KW-0446">Lipid-binding</keyword>
<evidence type="ECO:0000256" key="6">
    <source>
        <dbReference type="ARBA" id="ARBA00022824"/>
    </source>
</evidence>
<feature type="region of interest" description="Disordered" evidence="11">
    <location>
        <begin position="1374"/>
        <end position="1455"/>
    </location>
</feature>
<dbReference type="RefSeq" id="XP_025362044.1">
    <property type="nucleotide sequence ID" value="XM_025509210.1"/>
</dbReference>
<dbReference type="InterPro" id="IPR037762">
    <property type="entry name" value="C2C_Tricalbin"/>
</dbReference>
<dbReference type="OrthoDB" id="1029639at2759"/>
<comment type="subcellular location">
    <subcellularLocation>
        <location evidence="1">Endoplasmic reticulum membrane</location>
    </subcellularLocation>
</comment>
<evidence type="ECO:0008006" key="17">
    <source>
        <dbReference type="Google" id="ProtNLM"/>
    </source>
</evidence>
<evidence type="ECO:0000313" key="16">
    <source>
        <dbReference type="Proteomes" id="UP000245884"/>
    </source>
</evidence>
<dbReference type="Proteomes" id="UP000245884">
    <property type="component" value="Unassembled WGS sequence"/>
</dbReference>
<dbReference type="PANTHER" id="PTHR46980">
    <property type="entry name" value="TRICALBIN-1-RELATED"/>
    <property type="match status" value="1"/>
</dbReference>
<dbReference type="InterPro" id="IPR031468">
    <property type="entry name" value="SMP_LBD"/>
</dbReference>
<dbReference type="InterPro" id="IPR037756">
    <property type="entry name" value="C2D_Tricalbin"/>
</dbReference>
<name>A0A316UQ45_9BASI</name>
<dbReference type="GO" id="GO:0061817">
    <property type="term" value="P:endoplasmic reticulum-plasma membrane tethering"/>
    <property type="evidence" value="ECO:0007669"/>
    <property type="project" value="InterPro"/>
</dbReference>
<dbReference type="CDD" id="cd04044">
    <property type="entry name" value="C2A_Tricalbin-like"/>
    <property type="match status" value="1"/>
</dbReference>
<feature type="transmembrane region" description="Helical" evidence="12">
    <location>
        <begin position="214"/>
        <end position="231"/>
    </location>
</feature>
<dbReference type="PROSITE" id="PS50004">
    <property type="entry name" value="C2"/>
    <property type="match status" value="4"/>
</dbReference>
<keyword evidence="7 12" id="KW-1133">Transmembrane helix</keyword>
<evidence type="ECO:0000256" key="9">
    <source>
        <dbReference type="ARBA" id="ARBA00023121"/>
    </source>
</evidence>
<feature type="domain" description="C2" evidence="13">
    <location>
        <begin position="452"/>
        <end position="578"/>
    </location>
</feature>
<feature type="region of interest" description="Disordered" evidence="11">
    <location>
        <begin position="846"/>
        <end position="867"/>
    </location>
</feature>
<dbReference type="InterPro" id="IPR056910">
    <property type="entry name" value="TCB1-3_C2"/>
</dbReference>
<feature type="domain" description="C2" evidence="13">
    <location>
        <begin position="1121"/>
        <end position="1246"/>
    </location>
</feature>
<gene>
    <name evidence="15" type="ORF">BDZ90DRAFT_279784</name>
</gene>
<evidence type="ECO:0000256" key="3">
    <source>
        <dbReference type="ARBA" id="ARBA00022553"/>
    </source>
</evidence>
<feature type="compositionally biased region" description="Basic residues" evidence="11">
    <location>
        <begin position="1425"/>
        <end position="1439"/>
    </location>
</feature>
<dbReference type="GO" id="GO:0006869">
    <property type="term" value="P:lipid transport"/>
    <property type="evidence" value="ECO:0007669"/>
    <property type="project" value="UniProtKB-KW"/>
</dbReference>
<dbReference type="InterPro" id="IPR017147">
    <property type="entry name" value="Tricalbin"/>
</dbReference>
<dbReference type="CDD" id="cd21678">
    <property type="entry name" value="SMP_TCB"/>
    <property type="match status" value="1"/>
</dbReference>
<dbReference type="InterPro" id="IPR037765">
    <property type="entry name" value="C2B_Tricalbin"/>
</dbReference>
<dbReference type="Pfam" id="PF24920">
    <property type="entry name" value="C2_TCB1"/>
    <property type="match status" value="1"/>
</dbReference>
<proteinExistence type="predicted"/>
<keyword evidence="6" id="KW-0256">Endoplasmic reticulum</keyword>
<dbReference type="GeneID" id="37031033"/>
<dbReference type="STRING" id="1569628.A0A316UQ45"/>
<dbReference type="InterPro" id="IPR037761">
    <property type="entry name" value="C2A_Tricalbin"/>
</dbReference>
<dbReference type="InterPro" id="IPR000008">
    <property type="entry name" value="C2_dom"/>
</dbReference>
<keyword evidence="16" id="KW-1185">Reference proteome</keyword>
<evidence type="ECO:0000256" key="5">
    <source>
        <dbReference type="ARBA" id="ARBA00022737"/>
    </source>
</evidence>
<feature type="transmembrane region" description="Helical" evidence="12">
    <location>
        <begin position="187"/>
        <end position="208"/>
    </location>
</feature>
<dbReference type="GO" id="GO:0008289">
    <property type="term" value="F:lipid binding"/>
    <property type="evidence" value="ECO:0007669"/>
    <property type="project" value="UniProtKB-KW"/>
</dbReference>
<dbReference type="PROSITE" id="PS51847">
    <property type="entry name" value="SMP"/>
    <property type="match status" value="1"/>
</dbReference>